<evidence type="ECO:0000256" key="2">
    <source>
        <dbReference type="ARBA" id="ARBA00007430"/>
    </source>
</evidence>
<dbReference type="PANTHER" id="PTHR30250">
    <property type="entry name" value="PST FAMILY PREDICTED COLANIC ACID TRANSPORTER"/>
    <property type="match status" value="1"/>
</dbReference>
<dbReference type="InterPro" id="IPR050833">
    <property type="entry name" value="Poly_Biosynth_Transport"/>
</dbReference>
<dbReference type="OrthoDB" id="8538786at2"/>
<evidence type="ECO:0000256" key="4">
    <source>
        <dbReference type="ARBA" id="ARBA00022692"/>
    </source>
</evidence>
<proteinExistence type="inferred from homology"/>
<dbReference type="Pfam" id="PF13440">
    <property type="entry name" value="Polysacc_synt_3"/>
    <property type="match status" value="1"/>
</dbReference>
<comment type="subcellular location">
    <subcellularLocation>
        <location evidence="1">Cell membrane</location>
        <topology evidence="1">Multi-pass membrane protein</topology>
    </subcellularLocation>
</comment>
<sequence>MSLREKAISGAKWSAASMISIISVQFLQVAILAHLLKPGQLGLASMVSLVTTLADMFLDMGLSTAIVQRKNVAPNELSSLYWLNVLFGAVLGGILLAGSGLAAWFFSEPELKTLVALAALMFFVSPHGLLYQSLMARELMFDMLSKIEVASSMVLFITTLVAALRGYGAYSPVIGALTAAVCRVVLLNLNGRKLHKPGLHFRLSETRSYLSFGVFQAMDSMVNYLNSNFGGIVAGRALGAATLGGYNLALNCAVNFPARLNPFFTRVLFPVFSIIQDDTAKLRQNYYKLTGFIAMFNFPLVFGLMVVAPDFVVCMFGEKWLWATPVLRVLCLVGAFRCLGNPVASLMMATANIRVSFWFNLMKTVAMLPAIIIGAYLGGALGVAIALFAVEAMTILPMYRFMLKRVLGPSFGEFLNACFVPLRMTMPMVASVLIASELLDASSTGHVLRLIAEVTLGAVVFGVTFVLDRSLLCAEIRGIVFKMVRKAALRHGLQ</sequence>
<feature type="transmembrane region" description="Helical" evidence="7">
    <location>
        <begin position="113"/>
        <end position="131"/>
    </location>
</feature>
<dbReference type="AlphaFoldDB" id="A0A420GEF3"/>
<evidence type="ECO:0000256" key="1">
    <source>
        <dbReference type="ARBA" id="ARBA00004651"/>
    </source>
</evidence>
<reference evidence="8 9" key="1">
    <citation type="submission" date="2016-07" db="EMBL/GenBank/DDBJ databases">
        <title>Genome analysis of Burkholderia fungorum ES3-20.</title>
        <authorList>
            <person name="Xu D."/>
            <person name="Yao R."/>
            <person name="Zheng S."/>
        </authorList>
    </citation>
    <scope>NUCLEOTIDE SEQUENCE [LARGE SCALE GENOMIC DNA]</scope>
    <source>
        <strain evidence="8 9">ES3-20</strain>
    </source>
</reference>
<protein>
    <submittedName>
        <fullName evidence="8">Uncharacterized protein</fullName>
    </submittedName>
</protein>
<feature type="transmembrane region" description="Helical" evidence="7">
    <location>
        <begin position="12"/>
        <end position="36"/>
    </location>
</feature>
<dbReference type="GO" id="GO:0005886">
    <property type="term" value="C:plasma membrane"/>
    <property type="evidence" value="ECO:0007669"/>
    <property type="project" value="UniProtKB-SubCell"/>
</dbReference>
<dbReference type="RefSeq" id="WP_120346281.1">
    <property type="nucleotide sequence ID" value="NZ_MCAS01000023.1"/>
</dbReference>
<evidence type="ECO:0000256" key="3">
    <source>
        <dbReference type="ARBA" id="ARBA00022475"/>
    </source>
</evidence>
<dbReference type="NCBIfam" id="NF007773">
    <property type="entry name" value="PRK10459.1"/>
    <property type="match status" value="1"/>
</dbReference>
<name>A0A420GEF3_9BURK</name>
<dbReference type="CDD" id="cd13127">
    <property type="entry name" value="MATE_tuaB_like"/>
    <property type="match status" value="1"/>
</dbReference>
<dbReference type="Proteomes" id="UP000283709">
    <property type="component" value="Unassembled WGS sequence"/>
</dbReference>
<feature type="transmembrane region" description="Helical" evidence="7">
    <location>
        <begin position="79"/>
        <end position="107"/>
    </location>
</feature>
<organism evidence="8 9">
    <name type="scientific">Paraburkholderia fungorum</name>
    <dbReference type="NCBI Taxonomy" id="134537"/>
    <lineage>
        <taxon>Bacteria</taxon>
        <taxon>Pseudomonadati</taxon>
        <taxon>Pseudomonadota</taxon>
        <taxon>Betaproteobacteria</taxon>
        <taxon>Burkholderiales</taxon>
        <taxon>Burkholderiaceae</taxon>
        <taxon>Paraburkholderia</taxon>
    </lineage>
</organism>
<keyword evidence="5 7" id="KW-1133">Transmembrane helix</keyword>
<evidence type="ECO:0000313" key="9">
    <source>
        <dbReference type="Proteomes" id="UP000283709"/>
    </source>
</evidence>
<feature type="transmembrane region" description="Helical" evidence="7">
    <location>
        <begin position="169"/>
        <end position="189"/>
    </location>
</feature>
<feature type="transmembrane region" description="Helical" evidence="7">
    <location>
        <begin position="447"/>
        <end position="467"/>
    </location>
</feature>
<evidence type="ECO:0000256" key="7">
    <source>
        <dbReference type="SAM" id="Phobius"/>
    </source>
</evidence>
<evidence type="ECO:0000256" key="5">
    <source>
        <dbReference type="ARBA" id="ARBA00022989"/>
    </source>
</evidence>
<comment type="similarity">
    <text evidence="2">Belongs to the polysaccharide synthase family.</text>
</comment>
<comment type="caution">
    <text evidence="8">The sequence shown here is derived from an EMBL/GenBank/DDBJ whole genome shotgun (WGS) entry which is preliminary data.</text>
</comment>
<feature type="transmembrane region" description="Helical" evidence="7">
    <location>
        <begin position="289"/>
        <end position="308"/>
    </location>
</feature>
<evidence type="ECO:0000313" key="8">
    <source>
        <dbReference type="EMBL" id="RKF43562.1"/>
    </source>
</evidence>
<keyword evidence="4 7" id="KW-0812">Transmembrane</keyword>
<feature type="transmembrane region" description="Helical" evidence="7">
    <location>
        <begin position="143"/>
        <end position="163"/>
    </location>
</feature>
<feature type="transmembrane region" description="Helical" evidence="7">
    <location>
        <begin position="42"/>
        <end position="67"/>
    </location>
</feature>
<accession>A0A420GEF3</accession>
<dbReference type="EMBL" id="MCAS01000023">
    <property type="protein sequence ID" value="RKF43562.1"/>
    <property type="molecule type" value="Genomic_DNA"/>
</dbReference>
<keyword evidence="3" id="KW-1003">Cell membrane</keyword>
<gene>
    <name evidence="8" type="ORF">BCY88_06185</name>
</gene>
<dbReference type="PANTHER" id="PTHR30250:SF10">
    <property type="entry name" value="LIPOPOLYSACCHARIDE BIOSYNTHESIS PROTEIN WZXC"/>
    <property type="match status" value="1"/>
</dbReference>
<keyword evidence="6 7" id="KW-0472">Membrane</keyword>
<evidence type="ECO:0000256" key="6">
    <source>
        <dbReference type="ARBA" id="ARBA00023136"/>
    </source>
</evidence>